<feature type="transmembrane region" description="Helical" evidence="2">
    <location>
        <begin position="243"/>
        <end position="260"/>
    </location>
</feature>
<dbReference type="EMBL" id="GHES01028263">
    <property type="protein sequence ID" value="MPA58822.1"/>
    <property type="molecule type" value="Transcribed_RNA"/>
</dbReference>
<evidence type="ECO:0008006" key="4">
    <source>
        <dbReference type="Google" id="ProtNLM"/>
    </source>
</evidence>
<keyword evidence="2" id="KW-1133">Transmembrane helix</keyword>
<organism evidence="3">
    <name type="scientific">Davidia involucrata</name>
    <name type="common">Dove tree</name>
    <dbReference type="NCBI Taxonomy" id="16924"/>
    <lineage>
        <taxon>Eukaryota</taxon>
        <taxon>Viridiplantae</taxon>
        <taxon>Streptophyta</taxon>
        <taxon>Embryophyta</taxon>
        <taxon>Tracheophyta</taxon>
        <taxon>Spermatophyta</taxon>
        <taxon>Magnoliopsida</taxon>
        <taxon>eudicotyledons</taxon>
        <taxon>Gunneridae</taxon>
        <taxon>Pentapetalae</taxon>
        <taxon>asterids</taxon>
        <taxon>Cornales</taxon>
        <taxon>Nyssaceae</taxon>
        <taxon>Davidia</taxon>
    </lineage>
</organism>
<name>A0A5B7APV6_DAVIN</name>
<gene>
    <name evidence="3" type="ORF">Din_028263</name>
</gene>
<dbReference type="InterPro" id="IPR040304">
    <property type="entry name" value="ATG8-IP-1/2"/>
</dbReference>
<dbReference type="PANTHER" id="PTHR34797">
    <property type="entry name" value="ATG8-INTERACTING PROTEIN 2"/>
    <property type="match status" value="1"/>
</dbReference>
<evidence type="ECO:0000313" key="3">
    <source>
        <dbReference type="EMBL" id="MPA58822.1"/>
    </source>
</evidence>
<keyword evidence="2" id="KW-0812">Transmembrane</keyword>
<dbReference type="PANTHER" id="PTHR34797:SF1">
    <property type="entry name" value="ATG8-INTERACTING PROTEIN 2"/>
    <property type="match status" value="1"/>
</dbReference>
<keyword evidence="2" id="KW-0472">Membrane</keyword>
<sequence length="316" mass="34966">MADNEEGEETTSRGNEWEVVSLTASAYAAAPGPKQVELNDNAKGNTVGEAAAETSRAMFMSGHFVFPPSQHENLLLEPENPEVHNDVQVVEDVVPELGAGEGGVSDSKNEENWNIKGFTVPDEFPGIQFFDEKGNRLSIRDSEFEEGTNLQGLNLVDKEQSIYSAAKFSSFQSETTMGGSTTYDESPMISEPIETSDRDLDSDISQLPKPTKEDKYDGPDLPCEAWWKRRAASLVAHAKEANAFWSIFIAAAVMGLVILGQRWQQERWQVLQLKWQFSINDEKMGRMLGPISRIKDVIVGGNRRGAFIRGSSSAER</sequence>
<reference evidence="3" key="1">
    <citation type="submission" date="2019-08" db="EMBL/GenBank/DDBJ databases">
        <title>Reference gene set and small RNA set construction with multiple tissues from Davidia involucrata Baill.</title>
        <authorList>
            <person name="Yang H."/>
            <person name="Zhou C."/>
            <person name="Li G."/>
            <person name="Wang J."/>
            <person name="Gao P."/>
            <person name="Wang M."/>
            <person name="Wang R."/>
            <person name="Zhao Y."/>
        </authorList>
    </citation>
    <scope>NUCLEOTIDE SEQUENCE</scope>
    <source>
        <tissue evidence="3">Mixed with DoveR01_LX</tissue>
    </source>
</reference>
<proteinExistence type="predicted"/>
<feature type="compositionally biased region" description="Polar residues" evidence="1">
    <location>
        <begin position="174"/>
        <end position="184"/>
    </location>
</feature>
<evidence type="ECO:0000256" key="2">
    <source>
        <dbReference type="SAM" id="Phobius"/>
    </source>
</evidence>
<evidence type="ECO:0000256" key="1">
    <source>
        <dbReference type="SAM" id="MobiDB-lite"/>
    </source>
</evidence>
<dbReference type="AlphaFoldDB" id="A0A5B7APV6"/>
<protein>
    <recommendedName>
        <fullName evidence="4">ATG8-interacting protein 1</fullName>
    </recommendedName>
</protein>
<feature type="region of interest" description="Disordered" evidence="1">
    <location>
        <begin position="174"/>
        <end position="216"/>
    </location>
</feature>
<accession>A0A5B7APV6</accession>